<dbReference type="EMBL" id="JALNTZ010000008">
    <property type="protein sequence ID" value="KAJ3643382.1"/>
    <property type="molecule type" value="Genomic_DNA"/>
</dbReference>
<comment type="caution">
    <text evidence="1">The sequence shown here is derived from an EMBL/GenBank/DDBJ whole genome shotgun (WGS) entry which is preliminary data.</text>
</comment>
<organism evidence="1 2">
    <name type="scientific">Zophobas morio</name>
    <dbReference type="NCBI Taxonomy" id="2755281"/>
    <lineage>
        <taxon>Eukaryota</taxon>
        <taxon>Metazoa</taxon>
        <taxon>Ecdysozoa</taxon>
        <taxon>Arthropoda</taxon>
        <taxon>Hexapoda</taxon>
        <taxon>Insecta</taxon>
        <taxon>Pterygota</taxon>
        <taxon>Neoptera</taxon>
        <taxon>Endopterygota</taxon>
        <taxon>Coleoptera</taxon>
        <taxon>Polyphaga</taxon>
        <taxon>Cucujiformia</taxon>
        <taxon>Tenebrionidae</taxon>
        <taxon>Zophobas</taxon>
    </lineage>
</organism>
<gene>
    <name evidence="1" type="ORF">Zmor_026096</name>
</gene>
<evidence type="ECO:0000313" key="1">
    <source>
        <dbReference type="EMBL" id="KAJ3643382.1"/>
    </source>
</evidence>
<protein>
    <submittedName>
        <fullName evidence="1">Uncharacterized protein</fullName>
    </submittedName>
</protein>
<sequence>MTHAALPRSEAFHVTHAALPRSEAFHVGNVVSCVVVMAEVERRIDYYTNGEREISDNPQFRKKARFLTLSALCLSPSIKPCVVVAPSCPKPPPSRTRKCINLALTLALCDHNGVATHPQIAAGPPNHHHTNMINS</sequence>
<name>A0AA38HUN4_9CUCU</name>
<proteinExistence type="predicted"/>
<dbReference type="Proteomes" id="UP001168821">
    <property type="component" value="Unassembled WGS sequence"/>
</dbReference>
<keyword evidence="2" id="KW-1185">Reference proteome</keyword>
<evidence type="ECO:0000313" key="2">
    <source>
        <dbReference type="Proteomes" id="UP001168821"/>
    </source>
</evidence>
<dbReference type="AlphaFoldDB" id="A0AA38HUN4"/>
<reference evidence="1" key="1">
    <citation type="journal article" date="2023" name="G3 (Bethesda)">
        <title>Whole genome assemblies of Zophobas morio and Tenebrio molitor.</title>
        <authorList>
            <person name="Kaur S."/>
            <person name="Stinson S.A."/>
            <person name="diCenzo G.C."/>
        </authorList>
    </citation>
    <scope>NUCLEOTIDE SEQUENCE</scope>
    <source>
        <strain evidence="1">QUZm001</strain>
    </source>
</reference>
<accession>A0AA38HUN4</accession>